<organism evidence="1 2">
    <name type="scientific">Litchfieldella qijiaojingensis</name>
    <dbReference type="NCBI Taxonomy" id="980347"/>
    <lineage>
        <taxon>Bacteria</taxon>
        <taxon>Pseudomonadati</taxon>
        <taxon>Pseudomonadota</taxon>
        <taxon>Gammaproteobacteria</taxon>
        <taxon>Oceanospirillales</taxon>
        <taxon>Halomonadaceae</taxon>
        <taxon>Litchfieldella</taxon>
    </lineage>
</organism>
<comment type="caution">
    <text evidence="1">The sequence shown here is derived from an EMBL/GenBank/DDBJ whole genome shotgun (WGS) entry which is preliminary data.</text>
</comment>
<evidence type="ECO:0000313" key="2">
    <source>
        <dbReference type="Proteomes" id="UP000653056"/>
    </source>
</evidence>
<proteinExistence type="predicted"/>
<accession>A0ABQ2YUI4</accession>
<dbReference type="EMBL" id="BMXS01000011">
    <property type="protein sequence ID" value="GGX95747.1"/>
    <property type="molecule type" value="Genomic_DNA"/>
</dbReference>
<gene>
    <name evidence="1" type="ORF">GCM10007160_24210</name>
</gene>
<protein>
    <submittedName>
        <fullName evidence="1">Uncharacterized protein</fullName>
    </submittedName>
</protein>
<name>A0ABQ2YUI4_9GAMM</name>
<keyword evidence="2" id="KW-1185">Reference proteome</keyword>
<reference evidence="2" key="1">
    <citation type="journal article" date="2019" name="Int. J. Syst. Evol. Microbiol.">
        <title>The Global Catalogue of Microorganisms (GCM) 10K type strain sequencing project: providing services to taxonomists for standard genome sequencing and annotation.</title>
        <authorList>
            <consortium name="The Broad Institute Genomics Platform"/>
            <consortium name="The Broad Institute Genome Sequencing Center for Infectious Disease"/>
            <person name="Wu L."/>
            <person name="Ma J."/>
        </authorList>
    </citation>
    <scope>NUCLEOTIDE SEQUENCE [LARGE SCALE GENOMIC DNA]</scope>
    <source>
        <strain evidence="2">KCTC 22228</strain>
    </source>
</reference>
<evidence type="ECO:0000313" key="1">
    <source>
        <dbReference type="EMBL" id="GGX95747.1"/>
    </source>
</evidence>
<dbReference type="Proteomes" id="UP000653056">
    <property type="component" value="Unassembled WGS sequence"/>
</dbReference>
<sequence>MWSLELTEADREVAEASHAAYLDALPRYCTALDPIFQRARDASEFNFLMSLFAIRGMQDAGWDPYETTVRAIESVRAVYNDLEGDAARHLLLWIYGHIMEASEPYELLANLLDVSEGGRFHVARFSSPRGRGPLSPDTKIRKLEEKAKEVGIPDAVVPMKEAWDRELRNAIFHADYSLYGPEVRTIRPLRVYSHDEIMTLVNRALAYHEALSLLRRMHIESYREPVRIPADEEFTSNPREEAVVIVKEGYGAVGLKDGWSEEELRRGCIPYRLGRFSYTDMEMLNANPTLALLPPFE</sequence>